<sequence length="38" mass="4410">MTGCRVLRRHPDQAGSAAFFLPVFFWFIEEYRGMQTGS</sequence>
<organism evidence="1 2">
    <name type="scientific">Bordetella holmesii CDC-H585-BH</name>
    <dbReference type="NCBI Taxonomy" id="1331206"/>
    <lineage>
        <taxon>Bacteria</taxon>
        <taxon>Pseudomonadati</taxon>
        <taxon>Pseudomonadota</taxon>
        <taxon>Betaproteobacteria</taxon>
        <taxon>Burkholderiales</taxon>
        <taxon>Alcaligenaceae</taxon>
        <taxon>Bordetella</taxon>
    </lineage>
</organism>
<protein>
    <submittedName>
        <fullName evidence="1">Uncharacterized protein</fullName>
    </submittedName>
</protein>
<dbReference type="EMBL" id="JFZZ01000069">
    <property type="protein sequence ID" value="KAK90841.1"/>
    <property type="molecule type" value="Genomic_DNA"/>
</dbReference>
<accession>A0A158M643</accession>
<comment type="caution">
    <text evidence="1">The sequence shown here is derived from an EMBL/GenBank/DDBJ whole genome shotgun (WGS) entry which is preliminary data.</text>
</comment>
<reference evidence="1 2" key="1">
    <citation type="submission" date="2014-03" db="EMBL/GenBank/DDBJ databases">
        <title>Genome sequence of Bordetella holmseii.</title>
        <authorList>
            <person name="Harvill E."/>
            <person name="Goodfield L.L."/>
            <person name="Ivanov Y."/>
            <person name="Meyer J.A."/>
            <person name="Newth C."/>
            <person name="Cassiday P."/>
            <person name="Tondella M.L."/>
            <person name="Liao P."/>
            <person name="Zimmerman J."/>
            <person name="Meert K."/>
            <person name="Wessel D."/>
            <person name="Berger J."/>
            <person name="Dean J.M."/>
            <person name="Holubkov R."/>
            <person name="Burr J."/>
            <person name="Liu T."/>
            <person name="Brinkac L.M."/>
            <person name="Sanka R."/>
            <person name="Kim M."/>
            <person name="Losada L."/>
        </authorList>
    </citation>
    <scope>NUCLEOTIDE SEQUENCE [LARGE SCALE GENOMIC DNA]</scope>
    <source>
        <strain evidence="1 2">CDC-H585-BH</strain>
    </source>
</reference>
<proteinExistence type="predicted"/>
<gene>
    <name evidence="1" type="ORF">L497_3015</name>
</gene>
<dbReference type="AlphaFoldDB" id="A0A158M643"/>
<dbReference type="Proteomes" id="UP000026682">
    <property type="component" value="Unassembled WGS sequence"/>
</dbReference>
<evidence type="ECO:0000313" key="2">
    <source>
        <dbReference type="Proteomes" id="UP000026682"/>
    </source>
</evidence>
<evidence type="ECO:0000313" key="1">
    <source>
        <dbReference type="EMBL" id="KAK90841.1"/>
    </source>
</evidence>
<name>A0A158M643_9BORD</name>